<dbReference type="AlphaFoldDB" id="A0AAE1BQ48"/>
<accession>A0AAE1BQ48</accession>
<evidence type="ECO:0000313" key="2">
    <source>
        <dbReference type="Proteomes" id="UP001286313"/>
    </source>
</evidence>
<reference evidence="1" key="1">
    <citation type="submission" date="2023-10" db="EMBL/GenBank/DDBJ databases">
        <title>Genome assemblies of two species of porcelain crab, Petrolisthes cinctipes and Petrolisthes manimaculis (Anomura: Porcellanidae).</title>
        <authorList>
            <person name="Angst P."/>
        </authorList>
    </citation>
    <scope>NUCLEOTIDE SEQUENCE</scope>
    <source>
        <strain evidence="1">PB745_01</strain>
        <tissue evidence="1">Gill</tissue>
    </source>
</reference>
<keyword evidence="2" id="KW-1185">Reference proteome</keyword>
<gene>
    <name evidence="1" type="ORF">Pcinc_039297</name>
</gene>
<comment type="caution">
    <text evidence="1">The sequence shown here is derived from an EMBL/GenBank/DDBJ whole genome shotgun (WGS) entry which is preliminary data.</text>
</comment>
<name>A0AAE1BQ48_PETCI</name>
<proteinExistence type="predicted"/>
<sequence>MSREEKPDYLSLYVERVGTNWPPNRHVLGVTREHIATRSGKNIIVKRFPRERLRNGGCLVKMHTVGRLTSQAAPSQQDQAGDVTGIQHRAWKFAGAWSRAPVSQDA</sequence>
<protein>
    <submittedName>
        <fullName evidence="1">Uncharacterized protein</fullName>
    </submittedName>
</protein>
<organism evidence="1 2">
    <name type="scientific">Petrolisthes cinctipes</name>
    <name type="common">Flat porcelain crab</name>
    <dbReference type="NCBI Taxonomy" id="88211"/>
    <lineage>
        <taxon>Eukaryota</taxon>
        <taxon>Metazoa</taxon>
        <taxon>Ecdysozoa</taxon>
        <taxon>Arthropoda</taxon>
        <taxon>Crustacea</taxon>
        <taxon>Multicrustacea</taxon>
        <taxon>Malacostraca</taxon>
        <taxon>Eumalacostraca</taxon>
        <taxon>Eucarida</taxon>
        <taxon>Decapoda</taxon>
        <taxon>Pleocyemata</taxon>
        <taxon>Anomura</taxon>
        <taxon>Galatheoidea</taxon>
        <taxon>Porcellanidae</taxon>
        <taxon>Petrolisthes</taxon>
    </lineage>
</organism>
<evidence type="ECO:0000313" key="1">
    <source>
        <dbReference type="EMBL" id="KAK3854207.1"/>
    </source>
</evidence>
<dbReference type="EMBL" id="JAWQEG010006665">
    <property type="protein sequence ID" value="KAK3854207.1"/>
    <property type="molecule type" value="Genomic_DNA"/>
</dbReference>
<dbReference type="Proteomes" id="UP001286313">
    <property type="component" value="Unassembled WGS sequence"/>
</dbReference>